<keyword evidence="1" id="KW-0472">Membrane</keyword>
<proteinExistence type="predicted"/>
<evidence type="ECO:0000313" key="2">
    <source>
        <dbReference type="EMBL" id="GAG09216.1"/>
    </source>
</evidence>
<evidence type="ECO:0000256" key="1">
    <source>
        <dbReference type="SAM" id="Phobius"/>
    </source>
</evidence>
<keyword evidence="1" id="KW-0812">Transmembrane</keyword>
<name>X0W9A0_9ZZZZ</name>
<dbReference type="EMBL" id="BARS01027198">
    <property type="protein sequence ID" value="GAG09216.1"/>
    <property type="molecule type" value="Genomic_DNA"/>
</dbReference>
<feature type="transmembrane region" description="Helical" evidence="1">
    <location>
        <begin position="6"/>
        <end position="24"/>
    </location>
</feature>
<accession>X0W9A0</accession>
<comment type="caution">
    <text evidence="2">The sequence shown here is derived from an EMBL/GenBank/DDBJ whole genome shotgun (WGS) entry which is preliminary data.</text>
</comment>
<protein>
    <submittedName>
        <fullName evidence="2">Uncharacterized protein</fullName>
    </submittedName>
</protein>
<keyword evidence="1" id="KW-1133">Transmembrane helix</keyword>
<reference evidence="2" key="1">
    <citation type="journal article" date="2014" name="Front. Microbiol.">
        <title>High frequency of phylogenetically diverse reductive dehalogenase-homologous genes in deep subseafloor sedimentary metagenomes.</title>
        <authorList>
            <person name="Kawai M."/>
            <person name="Futagami T."/>
            <person name="Toyoda A."/>
            <person name="Takaki Y."/>
            <person name="Nishi S."/>
            <person name="Hori S."/>
            <person name="Arai W."/>
            <person name="Tsubouchi T."/>
            <person name="Morono Y."/>
            <person name="Uchiyama I."/>
            <person name="Ito T."/>
            <person name="Fujiyama A."/>
            <person name="Inagaki F."/>
            <person name="Takami H."/>
        </authorList>
    </citation>
    <scope>NUCLEOTIDE SEQUENCE</scope>
    <source>
        <strain evidence="2">Expedition CK06-06</strain>
    </source>
</reference>
<sequence length="77" mass="8661">MAQNTIKVGVVPIINLPILFVILLKDNNLTIFPKKNKVMKPLIIFIRTPLALKDNLTGRNKLSGKEKMTIKSGYKGR</sequence>
<gene>
    <name evidence="2" type="ORF">S01H1_42748</name>
</gene>
<organism evidence="2">
    <name type="scientific">marine sediment metagenome</name>
    <dbReference type="NCBI Taxonomy" id="412755"/>
    <lineage>
        <taxon>unclassified sequences</taxon>
        <taxon>metagenomes</taxon>
        <taxon>ecological metagenomes</taxon>
    </lineage>
</organism>
<dbReference type="AlphaFoldDB" id="X0W9A0"/>